<dbReference type="EMBL" id="KQ483508">
    <property type="protein sequence ID" value="KYP48151.1"/>
    <property type="molecule type" value="Genomic_DNA"/>
</dbReference>
<protein>
    <submittedName>
        <fullName evidence="1">Pentatricopeptide repeat-containing protein At3g53170 family</fullName>
    </submittedName>
</protein>
<accession>A0A151S010</accession>
<name>A0A151S010_CAJCA</name>
<evidence type="ECO:0000313" key="2">
    <source>
        <dbReference type="Proteomes" id="UP000075243"/>
    </source>
</evidence>
<dbReference type="Proteomes" id="UP000075243">
    <property type="component" value="Unassembled WGS sequence"/>
</dbReference>
<organism evidence="1 2">
    <name type="scientific">Cajanus cajan</name>
    <name type="common">Pigeon pea</name>
    <name type="synonym">Cajanus indicus</name>
    <dbReference type="NCBI Taxonomy" id="3821"/>
    <lineage>
        <taxon>Eukaryota</taxon>
        <taxon>Viridiplantae</taxon>
        <taxon>Streptophyta</taxon>
        <taxon>Embryophyta</taxon>
        <taxon>Tracheophyta</taxon>
        <taxon>Spermatophyta</taxon>
        <taxon>Magnoliopsida</taxon>
        <taxon>eudicotyledons</taxon>
        <taxon>Gunneridae</taxon>
        <taxon>Pentapetalae</taxon>
        <taxon>rosids</taxon>
        <taxon>fabids</taxon>
        <taxon>Fabales</taxon>
        <taxon>Fabaceae</taxon>
        <taxon>Papilionoideae</taxon>
        <taxon>50 kb inversion clade</taxon>
        <taxon>NPAAA clade</taxon>
        <taxon>indigoferoid/millettioid clade</taxon>
        <taxon>Phaseoleae</taxon>
        <taxon>Cajanus</taxon>
    </lineage>
</organism>
<evidence type="ECO:0000313" key="1">
    <source>
        <dbReference type="EMBL" id="KYP48151.1"/>
    </source>
</evidence>
<gene>
    <name evidence="1" type="ORF">KK1_030234</name>
</gene>
<sequence>MIWFCNAKVKVNPLVSMSLSWSSAISSFTSSANQTPPKARRRFGVESLKRSSKAASVGLVKDSKKELSRILRTESAIRGVENKATSSTHRQLWPKALLQALHDAIKRCRSHTSLQAHVG</sequence>
<keyword evidence="2" id="KW-1185">Reference proteome</keyword>
<dbReference type="Gramene" id="C.cajan_27189.t">
    <property type="protein sequence ID" value="C.cajan_27189.t"/>
    <property type="gene ID" value="C.cajan_27189"/>
</dbReference>
<dbReference type="AlphaFoldDB" id="A0A151S010"/>
<proteinExistence type="predicted"/>
<reference evidence="1" key="1">
    <citation type="journal article" date="2012" name="Nat. Biotechnol.">
        <title>Draft genome sequence of pigeonpea (Cajanus cajan), an orphan legume crop of resource-poor farmers.</title>
        <authorList>
            <person name="Varshney R.K."/>
            <person name="Chen W."/>
            <person name="Li Y."/>
            <person name="Bharti A.K."/>
            <person name="Saxena R.K."/>
            <person name="Schlueter J.A."/>
            <person name="Donoghue M.T."/>
            <person name="Azam S."/>
            <person name="Fan G."/>
            <person name="Whaley A.M."/>
            <person name="Farmer A.D."/>
            <person name="Sheridan J."/>
            <person name="Iwata A."/>
            <person name="Tuteja R."/>
            <person name="Penmetsa R.V."/>
            <person name="Wu W."/>
            <person name="Upadhyaya H.D."/>
            <person name="Yang S.P."/>
            <person name="Shah T."/>
            <person name="Saxena K.B."/>
            <person name="Michael T."/>
            <person name="McCombie W.R."/>
            <person name="Yang B."/>
            <person name="Zhang G."/>
            <person name="Yang H."/>
            <person name="Wang J."/>
            <person name="Spillane C."/>
            <person name="Cook D.R."/>
            <person name="May G.D."/>
            <person name="Xu X."/>
            <person name="Jackson S.A."/>
        </authorList>
    </citation>
    <scope>NUCLEOTIDE SEQUENCE [LARGE SCALE GENOMIC DNA]</scope>
</reference>